<protein>
    <submittedName>
        <fullName evidence="1">Uncharacterized protein</fullName>
    </submittedName>
</protein>
<gene>
    <name evidence="1" type="ORF">KHA99_20770</name>
</gene>
<dbReference type="Proteomes" id="UP000679749">
    <property type="component" value="Unassembled WGS sequence"/>
</dbReference>
<comment type="caution">
    <text evidence="1">The sequence shown here is derived from an EMBL/GenBank/DDBJ whole genome shotgun (WGS) entry which is preliminary data.</text>
</comment>
<evidence type="ECO:0000313" key="2">
    <source>
        <dbReference type="Proteomes" id="UP000679749"/>
    </source>
</evidence>
<keyword evidence="2" id="KW-1185">Reference proteome</keyword>
<accession>A0A942UCN9</accession>
<proteinExistence type="predicted"/>
<organism evidence="1 2">
    <name type="scientific">Neobacillus rhizophilus</name>
    <dbReference type="NCBI Taxonomy" id="2833579"/>
    <lineage>
        <taxon>Bacteria</taxon>
        <taxon>Bacillati</taxon>
        <taxon>Bacillota</taxon>
        <taxon>Bacilli</taxon>
        <taxon>Bacillales</taxon>
        <taxon>Bacillaceae</taxon>
        <taxon>Neobacillus</taxon>
    </lineage>
</organism>
<dbReference type="EMBL" id="JAGYPF010000004">
    <property type="protein sequence ID" value="MBS4214884.1"/>
    <property type="molecule type" value="Genomic_DNA"/>
</dbReference>
<evidence type="ECO:0000313" key="1">
    <source>
        <dbReference type="EMBL" id="MBS4214884.1"/>
    </source>
</evidence>
<sequence length="118" mass="13586">MMDQENLLKKLDELFQKISTLEKSLHDKNNPSVIVKMDVKDLHLQELNIDELAFQLEKLDIKELSGMLNLGNTFSPNVNRKQLPKNPAVQKNLQEGQIDKRDDIQININGKPVSYTMN</sequence>
<name>A0A942UCN9_9BACI</name>
<dbReference type="AlphaFoldDB" id="A0A942UCN9"/>
<reference evidence="1" key="1">
    <citation type="submission" date="2021-05" db="EMBL/GenBank/DDBJ databases">
        <title>Novel Bacillus species.</title>
        <authorList>
            <person name="Liu G."/>
        </authorList>
    </citation>
    <scope>NUCLEOTIDE SEQUENCE</scope>
    <source>
        <strain evidence="1">FJAT-49825</strain>
    </source>
</reference>